<proteinExistence type="inferred from homology"/>
<keyword evidence="3 11" id="KW-0328">Glycosyltransferase</keyword>
<dbReference type="InterPro" id="IPR001503">
    <property type="entry name" value="Glyco_trans_10"/>
</dbReference>
<comment type="subcellular location">
    <subcellularLocation>
        <location evidence="10">Endomembrane system</location>
        <topology evidence="10">Single-pass type II membrane protein</topology>
    </subcellularLocation>
    <subcellularLocation>
        <location evidence="11">Golgi apparatus</location>
        <location evidence="11">Golgi stack membrane</location>
        <topology evidence="11">Single-pass type II membrane protein</topology>
    </subcellularLocation>
</comment>
<dbReference type="EMBL" id="LN901820">
    <property type="protein sequence ID" value="CDS36571.1"/>
    <property type="molecule type" value="Genomic_DNA"/>
</dbReference>
<dbReference type="SUPFAM" id="SSF53756">
    <property type="entry name" value="UDP-Glycosyltransferase/glycogen phosphorylase"/>
    <property type="match status" value="1"/>
</dbReference>
<evidence type="ECO:0000313" key="13">
    <source>
        <dbReference type="EMBL" id="CDS36571.1"/>
    </source>
</evidence>
<evidence type="ECO:0000256" key="6">
    <source>
        <dbReference type="ARBA" id="ARBA00022968"/>
    </source>
</evidence>
<dbReference type="InterPro" id="IPR055270">
    <property type="entry name" value="Glyco_tran_10_C"/>
</dbReference>
<evidence type="ECO:0000256" key="7">
    <source>
        <dbReference type="ARBA" id="ARBA00022989"/>
    </source>
</evidence>
<evidence type="ECO:0000256" key="1">
    <source>
        <dbReference type="ARBA" id="ARBA00004922"/>
    </source>
</evidence>
<evidence type="ECO:0000256" key="2">
    <source>
        <dbReference type="ARBA" id="ARBA00008919"/>
    </source>
</evidence>
<evidence type="ECO:0000256" key="8">
    <source>
        <dbReference type="ARBA" id="ARBA00023136"/>
    </source>
</evidence>
<dbReference type="PANTHER" id="PTHR11929">
    <property type="entry name" value="ALPHA- 1,3 -FUCOSYLTRANSFERASE"/>
    <property type="match status" value="1"/>
</dbReference>
<dbReference type="eggNOG" id="KOG2619">
    <property type="taxonomic scope" value="Eukaryota"/>
</dbReference>
<sequence>MMHRRKMSAVLSVSAAVVLTLLILFWNVTLNEKSFKLCELWPFNASSIPSILIPYHRVIDQLEWITDFATNKTDFPSANPPVIYYDRQIIYHPTTSDGCRYKCIFAATTQDLSQGDVAVFSNRFSIETSISLKKRGVLVAFETGECPFLAPSLSPAHLNQIDLFITYMPKSPVPFVYSVFVRNKNPKYRFTTEEAAFMLSKNYVHLLPPHHRRRRRLIAWAVSNRQPNNNRAEYASAIAKFIPVDIYGSKGKQLPHNAKAFHLLSLDYKFYLAFENANCRNYITEKVYFNAMQHDMIPIVLGAFKDDYESSLPPHSYINVDDYKSIHDLANYLLYLDKNDTAYAAYFAWKEHGRFRRPIRLDCQLCGFMHRLNTGTVSLPKQNGMEFLDSKSLCFDRPLAPLQ</sequence>
<comment type="pathway">
    <text evidence="1">Protein modification; protein glycosylation.</text>
</comment>
<dbReference type="UniPathway" id="UPA00378"/>
<dbReference type="OMA" id="ENANCRN"/>
<keyword evidence="14" id="KW-1185">Reference proteome</keyword>
<dbReference type="GO" id="GO:0032580">
    <property type="term" value="C:Golgi cisterna membrane"/>
    <property type="evidence" value="ECO:0007669"/>
    <property type="project" value="UniProtKB-SubCell"/>
</dbReference>
<feature type="domain" description="Fucosyltransferase C-terminal" evidence="12">
    <location>
        <begin position="213"/>
        <end position="373"/>
    </location>
</feature>
<dbReference type="InterPro" id="IPR038577">
    <property type="entry name" value="GT10-like_C_sf"/>
</dbReference>
<evidence type="ECO:0000313" key="14">
    <source>
        <dbReference type="Proteomes" id="UP000017246"/>
    </source>
</evidence>
<gene>
    <name evidence="13" type="ORF">EmuJ_000370400</name>
</gene>
<evidence type="ECO:0000259" key="12">
    <source>
        <dbReference type="Pfam" id="PF00852"/>
    </source>
</evidence>
<comment type="similarity">
    <text evidence="2 11">Belongs to the glycosyltransferase 10 family.</text>
</comment>
<evidence type="ECO:0000256" key="5">
    <source>
        <dbReference type="ARBA" id="ARBA00022692"/>
    </source>
</evidence>
<dbReference type="STRING" id="6211.A0A068Y379"/>
<dbReference type="EC" id="2.4.1.-" evidence="11"/>
<reference evidence="13" key="2">
    <citation type="submission" date="2015-11" db="EMBL/GenBank/DDBJ databases">
        <authorList>
            <person name="Zhang Y."/>
            <person name="Guo Z."/>
        </authorList>
    </citation>
    <scope>NUCLEOTIDE SEQUENCE</scope>
</reference>
<dbReference type="Gene3D" id="3.40.50.11660">
    <property type="entry name" value="Glycosyl transferase family 10, C-terminal domain"/>
    <property type="match status" value="1"/>
</dbReference>
<dbReference type="Proteomes" id="UP000017246">
    <property type="component" value="Unassembled WGS sequence"/>
</dbReference>
<evidence type="ECO:0000256" key="9">
    <source>
        <dbReference type="ARBA" id="ARBA00023180"/>
    </source>
</evidence>
<evidence type="ECO:0000256" key="10">
    <source>
        <dbReference type="ARBA" id="ARBA00060399"/>
    </source>
</evidence>
<name>A0A068Y379_ECHMU</name>
<keyword evidence="9" id="KW-0325">Glycoprotein</keyword>
<evidence type="ECO:0000256" key="4">
    <source>
        <dbReference type="ARBA" id="ARBA00022679"/>
    </source>
</evidence>
<evidence type="ECO:0000256" key="3">
    <source>
        <dbReference type="ARBA" id="ARBA00022676"/>
    </source>
</evidence>
<dbReference type="PANTHER" id="PTHR11929:SF145">
    <property type="entry name" value="ALPHA-(1,3)-FUCOSYLTRANSFERASE FUT-1"/>
    <property type="match status" value="1"/>
</dbReference>
<keyword evidence="6" id="KW-0735">Signal-anchor</keyword>
<keyword evidence="11" id="KW-0333">Golgi apparatus</keyword>
<accession>A0A068Y379</accession>
<dbReference type="Pfam" id="PF00852">
    <property type="entry name" value="Glyco_transf_10"/>
    <property type="match status" value="1"/>
</dbReference>
<reference evidence="13" key="1">
    <citation type="journal article" date="2013" name="Nature">
        <title>The genomes of four tapeworm species reveal adaptations to parasitism.</title>
        <authorList>
            <person name="Tsai I.J."/>
            <person name="Zarowiecki M."/>
            <person name="Holroyd N."/>
            <person name="Garciarrubio A."/>
            <person name="Sanchez-Flores A."/>
            <person name="Brooks K.L."/>
            <person name="Tracey A."/>
            <person name="Bobes R.J."/>
            <person name="Fragoso G."/>
            <person name="Sciutto E."/>
            <person name="Aslett M."/>
            <person name="Beasley H."/>
            <person name="Bennett H.M."/>
            <person name="Cai J."/>
            <person name="Camicia F."/>
            <person name="Clark R."/>
            <person name="Cucher M."/>
            <person name="De Silva N."/>
            <person name="Day T.A."/>
            <person name="Deplazes P."/>
            <person name="Estrada K."/>
            <person name="Fernandez C."/>
            <person name="Holland P.W."/>
            <person name="Hou J."/>
            <person name="Hu S."/>
            <person name="Huckvale T."/>
            <person name="Hung S.S."/>
            <person name="Kamenetzky L."/>
            <person name="Keane J.A."/>
            <person name="Kiss F."/>
            <person name="Koziol U."/>
            <person name="Lambert O."/>
            <person name="Liu K."/>
            <person name="Luo X."/>
            <person name="Luo Y."/>
            <person name="Macchiaroli N."/>
            <person name="Nichol S."/>
            <person name="Paps J."/>
            <person name="Parkinson J."/>
            <person name="Pouchkina-Stantcheva N."/>
            <person name="Riddiford N."/>
            <person name="Rosenzvit M."/>
            <person name="Salinas G."/>
            <person name="Wasmuth J.D."/>
            <person name="Zamanian M."/>
            <person name="Zheng Y."/>
            <person name="Cai X."/>
            <person name="Soberon X."/>
            <person name="Olson P.D."/>
            <person name="Laclette J.P."/>
            <person name="Brehm K."/>
            <person name="Berriman M."/>
            <person name="Garciarrubio A."/>
            <person name="Bobes R.J."/>
            <person name="Fragoso G."/>
            <person name="Sanchez-Flores A."/>
            <person name="Estrada K."/>
            <person name="Cevallos M.A."/>
            <person name="Morett E."/>
            <person name="Gonzalez V."/>
            <person name="Portillo T."/>
            <person name="Ochoa-Leyva A."/>
            <person name="Jose M.V."/>
            <person name="Sciutto E."/>
            <person name="Landa A."/>
            <person name="Jimenez L."/>
            <person name="Valdes V."/>
            <person name="Carrero J.C."/>
            <person name="Larralde C."/>
            <person name="Morales-Montor J."/>
            <person name="Limon-Lason J."/>
            <person name="Soberon X."/>
            <person name="Laclette J.P."/>
        </authorList>
    </citation>
    <scope>NUCLEOTIDE SEQUENCE [LARGE SCALE GENOMIC DNA]</scope>
</reference>
<evidence type="ECO:0000256" key="11">
    <source>
        <dbReference type="RuleBase" id="RU003832"/>
    </source>
</evidence>
<dbReference type="GO" id="GO:0046920">
    <property type="term" value="F:alpha-(1-&gt;3)-fucosyltransferase activity"/>
    <property type="evidence" value="ECO:0007669"/>
    <property type="project" value="TreeGrafter"/>
</dbReference>
<keyword evidence="5 11" id="KW-0812">Transmembrane</keyword>
<dbReference type="FunFam" id="3.40.50.11660:FF:000002">
    <property type="entry name" value="Alpha-(1,3)-fucosyltransferase"/>
    <property type="match status" value="1"/>
</dbReference>
<organism evidence="13 14">
    <name type="scientific">Echinococcus multilocularis</name>
    <name type="common">Fox tapeworm</name>
    <dbReference type="NCBI Taxonomy" id="6211"/>
    <lineage>
        <taxon>Eukaryota</taxon>
        <taxon>Metazoa</taxon>
        <taxon>Spiralia</taxon>
        <taxon>Lophotrochozoa</taxon>
        <taxon>Platyhelminthes</taxon>
        <taxon>Cestoda</taxon>
        <taxon>Eucestoda</taxon>
        <taxon>Cyclophyllidea</taxon>
        <taxon>Taeniidae</taxon>
        <taxon>Echinococcus</taxon>
    </lineage>
</organism>
<protein>
    <recommendedName>
        <fullName evidence="11">Fucosyltransferase</fullName>
        <ecNumber evidence="11">2.4.1.-</ecNumber>
    </recommendedName>
</protein>
<keyword evidence="8" id="KW-0472">Membrane</keyword>
<dbReference type="AlphaFoldDB" id="A0A068Y379"/>
<dbReference type="OrthoDB" id="427096at2759"/>
<keyword evidence="7" id="KW-1133">Transmembrane helix</keyword>
<keyword evidence="4 11" id="KW-0808">Transferase</keyword>